<dbReference type="Pfam" id="PF21939">
    <property type="entry name" value="Gp10_C"/>
    <property type="match status" value="1"/>
</dbReference>
<organism evidence="2">
    <name type="scientific">Siphoviridae sp. ctoMB99</name>
    <dbReference type="NCBI Taxonomy" id="2826459"/>
    <lineage>
        <taxon>Viruses</taxon>
        <taxon>Duplodnaviria</taxon>
        <taxon>Heunggongvirae</taxon>
        <taxon>Uroviricota</taxon>
        <taxon>Caudoviricetes</taxon>
    </lineage>
</organism>
<feature type="domain" description="Baseplate structural protein Gp10 C-terminal" evidence="1">
    <location>
        <begin position="138"/>
        <end position="259"/>
    </location>
</feature>
<dbReference type="EMBL" id="BK015023">
    <property type="protein sequence ID" value="DAD87621.1"/>
    <property type="molecule type" value="Genomic_DNA"/>
</dbReference>
<dbReference type="InterPro" id="IPR053827">
    <property type="entry name" value="Gp10_C"/>
</dbReference>
<name>A0A8S5MYY1_9CAUD</name>
<sequence length="260" mass="28087">MHDNTENIREFAESLWQYFVPKIEQKMSNNVRYYRAQVVTNNGDGTLTIQRPYDNAITVPCVDSMKEAEVGAQVTVLVFGGTAIKNSIVVADGKVSELGGGADEVEIGTEQPADTFKLWVDTNDTPGGDDGFITKGQLIDLVYPIGSIYVSLSDVSPAVFIGGTWEQVKDRFILAAGDTYAAGNTGGEATHTLTTSEMPSHNHAGDSTGVARFTVASSSSYWAWFNAGGYQQMNTTYTGGNAAHNNMPPYLTAFVWQRTA</sequence>
<proteinExistence type="predicted"/>
<accession>A0A8S5MYY1</accession>
<protein>
    <submittedName>
        <fullName evidence="2">Baseplate protein</fullName>
    </submittedName>
</protein>
<reference evidence="2" key="1">
    <citation type="journal article" date="2021" name="Proc. Natl. Acad. Sci. U.S.A.">
        <title>A Catalog of Tens of Thousands of Viruses from Human Metagenomes Reveals Hidden Associations with Chronic Diseases.</title>
        <authorList>
            <person name="Tisza M.J."/>
            <person name="Buck C.B."/>
        </authorList>
    </citation>
    <scope>NUCLEOTIDE SEQUENCE</scope>
    <source>
        <strain evidence="2">CtoMB99</strain>
    </source>
</reference>
<dbReference type="SUPFAM" id="SSF88874">
    <property type="entry name" value="Receptor-binding domain of short tail fibre protein gp12"/>
    <property type="match status" value="1"/>
</dbReference>
<evidence type="ECO:0000259" key="1">
    <source>
        <dbReference type="Pfam" id="PF21939"/>
    </source>
</evidence>
<evidence type="ECO:0000313" key="2">
    <source>
        <dbReference type="EMBL" id="DAD87621.1"/>
    </source>
</evidence>